<evidence type="ECO:0000256" key="2">
    <source>
        <dbReference type="ARBA" id="ARBA00022670"/>
    </source>
</evidence>
<dbReference type="GO" id="GO:0046872">
    <property type="term" value="F:metal ion binding"/>
    <property type="evidence" value="ECO:0007669"/>
    <property type="project" value="UniProtKB-KW"/>
</dbReference>
<keyword evidence="8" id="KW-1185">Reference proteome</keyword>
<dbReference type="GO" id="GO:0004222">
    <property type="term" value="F:metalloendopeptidase activity"/>
    <property type="evidence" value="ECO:0007669"/>
    <property type="project" value="InterPro"/>
</dbReference>
<keyword evidence="2" id="KW-0645">Protease</keyword>
<name>A0A420V6D8_9ACTN</name>
<dbReference type="Pfam" id="PF01435">
    <property type="entry name" value="Peptidase_M48"/>
    <property type="match status" value="1"/>
</dbReference>
<evidence type="ECO:0000256" key="4">
    <source>
        <dbReference type="ARBA" id="ARBA00022801"/>
    </source>
</evidence>
<keyword evidence="5" id="KW-0862">Zinc</keyword>
<dbReference type="InterPro" id="IPR001915">
    <property type="entry name" value="Peptidase_M48"/>
</dbReference>
<dbReference type="AlphaFoldDB" id="A0A420V6D8"/>
<keyword evidence="6" id="KW-0482">Metalloprotease</keyword>
<dbReference type="EMBL" id="JNAD02000003">
    <property type="protein sequence ID" value="RKM97177.1"/>
    <property type="molecule type" value="Genomic_DNA"/>
</dbReference>
<evidence type="ECO:0000256" key="6">
    <source>
        <dbReference type="ARBA" id="ARBA00023049"/>
    </source>
</evidence>
<comment type="caution">
    <text evidence="7">The sequence shown here is derived from an EMBL/GenBank/DDBJ whole genome shotgun (WGS) entry which is preliminary data.</text>
</comment>
<accession>A0A420V6D8</accession>
<reference evidence="7 8" key="1">
    <citation type="journal article" date="2014" name="Genome Announc.">
        <title>Draft Genome Sequence of Streptomyces fradiae ATCC 19609, a Strain Highly Sensitive to Antibiotics.</title>
        <authorList>
            <person name="Bekker O.B."/>
            <person name="Klimina K.M."/>
            <person name="Vatlin A.A."/>
            <person name="Zakharevich N.V."/>
            <person name="Kasianov A.S."/>
            <person name="Danilenko V.N."/>
        </authorList>
    </citation>
    <scope>NUCLEOTIDE SEQUENCE [LARGE SCALE GENOMIC DNA]</scope>
    <source>
        <strain evidence="7 8">ATCC 19609</strain>
    </source>
</reference>
<protein>
    <submittedName>
        <fullName evidence="7">Uncharacterized protein</fullName>
    </submittedName>
</protein>
<keyword evidence="4" id="KW-0378">Hydrolase</keyword>
<dbReference type="GO" id="GO:0006508">
    <property type="term" value="P:proteolysis"/>
    <property type="evidence" value="ECO:0007669"/>
    <property type="project" value="UniProtKB-KW"/>
</dbReference>
<evidence type="ECO:0000313" key="8">
    <source>
        <dbReference type="Proteomes" id="UP000028058"/>
    </source>
</evidence>
<evidence type="ECO:0000256" key="1">
    <source>
        <dbReference type="ARBA" id="ARBA00001947"/>
    </source>
</evidence>
<sequence length="766" mass="79400">MSLPMGAPGREAAPERSPAVRPDPAAPPSPGRGRYVLLLLVLLLAGGYAGRLLFVGLRGSAPARALERCSAVYEREAPAGPQPDPRRSAAALARLQECTADVQREMDIFVVAGAAVTLALGLLLMRLLPLLLARRAGPLVPAPPGWSDLAAEAARELGLRRAPEVLRGGLRLREAFAYAHHGRARIVLPPGAAGLPPEQRMALIRHETAHVAAGDITLAWLTRGVRWAVLAVLAVPLLHDLVSVLPSAGGAPSLSSLPGILPGLVWELFSSPFYFDYGLRAVLLLGTAAVVAAALLRRREYEADLRSVHGRPPGALQALLTHRADSSARWWRRPFALHPAPARRLAAVRRPDLVLRSSVTGAAAVGLLVGMFLPALAAALPQGPHRLLPWGDQLHTAAVPAGLALAVAWGVPLWTGILAGRAAGRPPGTRRLLLALPAGLLLGLLAQLWATGLIRTTGPFGLWSTLVTVPVAVAGAAGCSLVLARLRAGGRTAGRLTRRDRLVATAVNLALFTGAFWAGLDTALHVHIFGDSPAGGGWTTWWNGYNAAAMFTGRETVIAAALAVLAFLAWRWSVRTAPGDASTAPGCGLGGAFLPFLPVAVVPAVCGAAIGAIAARWALPAAERAGGSGPADGLLDLWVITSAGVACLVTLVLLTGSTGLATAVAAAPPACLLVSLAVWVGHLAAWSQPWGALYALSVRPLSLLALILLTVGLPLASLSARRGPVRRAVALRMAPALSLVIAASLTAVVQRSPELAFAYLNALDDG</sequence>
<proteinExistence type="predicted"/>
<dbReference type="Proteomes" id="UP000028058">
    <property type="component" value="Unassembled WGS sequence"/>
</dbReference>
<evidence type="ECO:0000256" key="3">
    <source>
        <dbReference type="ARBA" id="ARBA00022723"/>
    </source>
</evidence>
<evidence type="ECO:0000256" key="5">
    <source>
        <dbReference type="ARBA" id="ARBA00022833"/>
    </source>
</evidence>
<evidence type="ECO:0000313" key="7">
    <source>
        <dbReference type="EMBL" id="RKM97177.1"/>
    </source>
</evidence>
<gene>
    <name evidence="7" type="ORF">SFRA_007995</name>
</gene>
<organism evidence="7 8">
    <name type="scientific">Streptomyces xinghaiensis</name>
    <dbReference type="NCBI Taxonomy" id="1038928"/>
    <lineage>
        <taxon>Bacteria</taxon>
        <taxon>Bacillati</taxon>
        <taxon>Actinomycetota</taxon>
        <taxon>Actinomycetes</taxon>
        <taxon>Kitasatosporales</taxon>
        <taxon>Streptomycetaceae</taxon>
        <taxon>Streptomyces</taxon>
    </lineage>
</organism>
<keyword evidence="3" id="KW-0479">Metal-binding</keyword>
<comment type="cofactor">
    <cofactor evidence="1">
        <name>Zn(2+)</name>
        <dbReference type="ChEBI" id="CHEBI:29105"/>
    </cofactor>
</comment>